<keyword evidence="2" id="KW-0813">Transport</keyword>
<evidence type="ECO:0000313" key="8">
    <source>
        <dbReference type="EMBL" id="PZQ49588.1"/>
    </source>
</evidence>
<feature type="transmembrane region" description="Helical" evidence="7">
    <location>
        <begin position="61"/>
        <end position="81"/>
    </location>
</feature>
<reference evidence="8 9" key="1">
    <citation type="submission" date="2017-08" db="EMBL/GenBank/DDBJ databases">
        <title>Infants hospitalized years apart are colonized by the same room-sourced microbial strains.</title>
        <authorList>
            <person name="Brooks B."/>
            <person name="Olm M.R."/>
            <person name="Firek B.A."/>
            <person name="Baker R."/>
            <person name="Thomas B.C."/>
            <person name="Morowitz M.J."/>
            <person name="Banfield J.F."/>
        </authorList>
    </citation>
    <scope>NUCLEOTIDE SEQUENCE [LARGE SCALE GENOMIC DNA]</scope>
    <source>
        <strain evidence="8">S2_005_002_R2_33</strain>
    </source>
</reference>
<dbReference type="Pfam" id="PF04632">
    <property type="entry name" value="FUSC"/>
    <property type="match status" value="1"/>
</dbReference>
<evidence type="ECO:0000256" key="1">
    <source>
        <dbReference type="ARBA" id="ARBA00004651"/>
    </source>
</evidence>
<dbReference type="GO" id="GO:0005886">
    <property type="term" value="C:plasma membrane"/>
    <property type="evidence" value="ECO:0007669"/>
    <property type="project" value="UniProtKB-SubCell"/>
</dbReference>
<keyword evidence="4 7" id="KW-0812">Transmembrane</keyword>
<dbReference type="AlphaFoldDB" id="A0A2W5NAK0"/>
<dbReference type="PANTHER" id="PTHR30509:SF9">
    <property type="entry name" value="MULTIDRUG RESISTANCE PROTEIN MDTO"/>
    <property type="match status" value="1"/>
</dbReference>
<feature type="transmembrane region" description="Helical" evidence="7">
    <location>
        <begin position="39"/>
        <end position="56"/>
    </location>
</feature>
<evidence type="ECO:0000256" key="7">
    <source>
        <dbReference type="SAM" id="Phobius"/>
    </source>
</evidence>
<organism evidence="8 9">
    <name type="scientific">Novosphingobium pentaromativorans</name>
    <dbReference type="NCBI Taxonomy" id="205844"/>
    <lineage>
        <taxon>Bacteria</taxon>
        <taxon>Pseudomonadati</taxon>
        <taxon>Pseudomonadota</taxon>
        <taxon>Alphaproteobacteria</taxon>
        <taxon>Sphingomonadales</taxon>
        <taxon>Sphingomonadaceae</taxon>
        <taxon>Novosphingobium</taxon>
    </lineage>
</organism>
<dbReference type="InterPro" id="IPR006726">
    <property type="entry name" value="PHBA_efflux_AaeB/fusaric-R"/>
</dbReference>
<evidence type="ECO:0000256" key="6">
    <source>
        <dbReference type="ARBA" id="ARBA00023136"/>
    </source>
</evidence>
<evidence type="ECO:0000256" key="4">
    <source>
        <dbReference type="ARBA" id="ARBA00022692"/>
    </source>
</evidence>
<evidence type="ECO:0000313" key="9">
    <source>
        <dbReference type="Proteomes" id="UP000249082"/>
    </source>
</evidence>
<feature type="transmembrane region" description="Helical" evidence="7">
    <location>
        <begin position="421"/>
        <end position="440"/>
    </location>
</feature>
<accession>A0A2W5NAK0</accession>
<feature type="transmembrane region" description="Helical" evidence="7">
    <location>
        <begin position="111"/>
        <end position="129"/>
    </location>
</feature>
<name>A0A2W5NAK0_9SPHN</name>
<evidence type="ECO:0000256" key="3">
    <source>
        <dbReference type="ARBA" id="ARBA00022475"/>
    </source>
</evidence>
<comment type="caution">
    <text evidence="8">The sequence shown here is derived from an EMBL/GenBank/DDBJ whole genome shotgun (WGS) entry which is preliminary data.</text>
</comment>
<dbReference type="Proteomes" id="UP000249082">
    <property type="component" value="Unassembled WGS sequence"/>
</dbReference>
<feature type="transmembrane region" description="Helical" evidence="7">
    <location>
        <begin position="498"/>
        <end position="519"/>
    </location>
</feature>
<feature type="transmembrane region" description="Helical" evidence="7">
    <location>
        <begin position="87"/>
        <end position="104"/>
    </location>
</feature>
<feature type="transmembrane region" description="Helical" evidence="7">
    <location>
        <begin position="392"/>
        <end position="409"/>
    </location>
</feature>
<evidence type="ECO:0000256" key="5">
    <source>
        <dbReference type="ARBA" id="ARBA00022989"/>
    </source>
</evidence>
<keyword evidence="3" id="KW-1003">Cell membrane</keyword>
<protein>
    <submittedName>
        <fullName evidence="8">FUSC family protein</fullName>
    </submittedName>
</protein>
<dbReference type="PANTHER" id="PTHR30509">
    <property type="entry name" value="P-HYDROXYBENZOIC ACID EFFLUX PUMP SUBUNIT-RELATED"/>
    <property type="match status" value="1"/>
</dbReference>
<feature type="transmembrane region" description="Helical" evidence="7">
    <location>
        <begin position="470"/>
        <end position="486"/>
    </location>
</feature>
<proteinExistence type="predicted"/>
<gene>
    <name evidence="8" type="ORF">DI555_23700</name>
</gene>
<sequence length="680" mass="72849">MKGVAARFGVAEALFSLKCLLAAVLAYWLALTFQFPKPFWSVMTAYIVANPLSGAVHSKALFRLIGTAAGGIVAVILMPALRGSPEFLTLALAAWLGFCIYLAVLDRTARAYMYLLAGFTAVLVAMPIIDRPEAVFMTAVARVQEIALGFLCAGAVHSLVFPGSVSDRLLARVDAIVGDAERWSIDTLAHASEARLAKDRRQLALDIAALHQLSIHLPFDTGRRRLRVGAVRALQQQLSILAPLAAAVEDRLRELRHSGHFVADLEALAADARTWLERADVEAYREEAEVLRARARELEPPVVPDIAPQDLLKLGLLVRLGELIEAHCHCRDLRRQLHAPTRASVSEHVPELLRAAAPRPLHEDRATALRSGLNAMATVCIAVAFWRLTAWQSGEGAVMIAAICCSLFAGFDQPAVLLNKFLVGWVIATVVATLYAFAILPRVTEFGVLIAVLAPYLLYCGSLLAKPPKALLATGLLLGMLNTVGLNEEYAEHFPTFVNSALAQLLGAVLSVVMLKIFSTMGAARGAQRLMLANWRDIGAFGEARGRAGLPALSAWIGLALDRIGLLAPRLAASGNDPGGTLLGALTDLRAGAALLRLHNLRKHLPGETAAVLDRTTRAVAGHYRAQSAHRKVIPASPAIACAIDEGLAGLAGTDPAQARVGMLALLTLRRAFFPLDHAA</sequence>
<feature type="transmembrane region" description="Helical" evidence="7">
    <location>
        <begin position="446"/>
        <end position="465"/>
    </location>
</feature>
<comment type="subcellular location">
    <subcellularLocation>
        <location evidence="1">Cell membrane</location>
        <topology evidence="1">Multi-pass membrane protein</topology>
    </subcellularLocation>
</comment>
<feature type="transmembrane region" description="Helical" evidence="7">
    <location>
        <begin position="12"/>
        <end position="33"/>
    </location>
</feature>
<keyword evidence="5 7" id="KW-1133">Transmembrane helix</keyword>
<dbReference type="EMBL" id="QFPX01000055">
    <property type="protein sequence ID" value="PZQ49588.1"/>
    <property type="molecule type" value="Genomic_DNA"/>
</dbReference>
<evidence type="ECO:0000256" key="2">
    <source>
        <dbReference type="ARBA" id="ARBA00022448"/>
    </source>
</evidence>
<dbReference type="GO" id="GO:0022857">
    <property type="term" value="F:transmembrane transporter activity"/>
    <property type="evidence" value="ECO:0007669"/>
    <property type="project" value="InterPro"/>
</dbReference>
<keyword evidence="6 7" id="KW-0472">Membrane</keyword>